<evidence type="ECO:0000256" key="7">
    <source>
        <dbReference type="SAM" id="MobiDB-lite"/>
    </source>
</evidence>
<evidence type="ECO:0000256" key="3">
    <source>
        <dbReference type="ARBA" id="ARBA00022448"/>
    </source>
</evidence>
<evidence type="ECO:0000256" key="2">
    <source>
        <dbReference type="ARBA" id="ARBA00010067"/>
    </source>
</evidence>
<feature type="region of interest" description="Disordered" evidence="7">
    <location>
        <begin position="34"/>
        <end position="107"/>
    </location>
</feature>
<feature type="compositionally biased region" description="Low complexity" evidence="7">
    <location>
        <begin position="214"/>
        <end position="225"/>
    </location>
</feature>
<protein>
    <submittedName>
        <fullName evidence="8">Uncharacterized protein</fullName>
    </submittedName>
</protein>
<evidence type="ECO:0000256" key="4">
    <source>
        <dbReference type="ARBA" id="ARBA00022475"/>
    </source>
</evidence>
<keyword evidence="6" id="KW-0927">Auxin signaling pathway</keyword>
<keyword evidence="5" id="KW-0472">Membrane</keyword>
<dbReference type="Proteomes" id="UP000636800">
    <property type="component" value="Chromosome 12"/>
</dbReference>
<keyword evidence="3" id="KW-0813">Transport</keyword>
<evidence type="ECO:0000256" key="5">
    <source>
        <dbReference type="ARBA" id="ARBA00023136"/>
    </source>
</evidence>
<evidence type="ECO:0000256" key="6">
    <source>
        <dbReference type="ARBA" id="ARBA00023294"/>
    </source>
</evidence>
<feature type="compositionally biased region" description="Basic and acidic residues" evidence="7">
    <location>
        <begin position="34"/>
        <end position="50"/>
    </location>
</feature>
<dbReference type="AlphaFoldDB" id="A0A835PQE1"/>
<dbReference type="GO" id="GO:0005886">
    <property type="term" value="C:plasma membrane"/>
    <property type="evidence" value="ECO:0007669"/>
    <property type="project" value="UniProtKB-SubCell"/>
</dbReference>
<evidence type="ECO:0000313" key="10">
    <source>
        <dbReference type="Proteomes" id="UP000636800"/>
    </source>
</evidence>
<feature type="region of interest" description="Disordered" evidence="7">
    <location>
        <begin position="214"/>
        <end position="238"/>
    </location>
</feature>
<organism evidence="8 10">
    <name type="scientific">Vanilla planifolia</name>
    <name type="common">Vanilla</name>
    <dbReference type="NCBI Taxonomy" id="51239"/>
    <lineage>
        <taxon>Eukaryota</taxon>
        <taxon>Viridiplantae</taxon>
        <taxon>Streptophyta</taxon>
        <taxon>Embryophyta</taxon>
        <taxon>Tracheophyta</taxon>
        <taxon>Spermatophyta</taxon>
        <taxon>Magnoliopsida</taxon>
        <taxon>Liliopsida</taxon>
        <taxon>Asparagales</taxon>
        <taxon>Orchidaceae</taxon>
        <taxon>Vanilloideae</taxon>
        <taxon>Vanilleae</taxon>
        <taxon>Vanilla</taxon>
    </lineage>
</organism>
<evidence type="ECO:0000313" key="9">
    <source>
        <dbReference type="EMBL" id="KAG0460025.1"/>
    </source>
</evidence>
<dbReference type="GO" id="GO:0009734">
    <property type="term" value="P:auxin-activated signaling pathway"/>
    <property type="evidence" value="ECO:0007669"/>
    <property type="project" value="UniProtKB-KW"/>
</dbReference>
<gene>
    <name evidence="9" type="ORF">HPP92_023153</name>
    <name evidence="8" type="ORF">HPP92_023473</name>
</gene>
<evidence type="ECO:0000313" key="11">
    <source>
        <dbReference type="Proteomes" id="UP000639772"/>
    </source>
</evidence>
<dbReference type="OrthoDB" id="680041at2759"/>
<comment type="similarity">
    <text evidence="2">Belongs to the BIG GRAIN 1 (BG1) plant protein family.</text>
</comment>
<evidence type="ECO:0000256" key="1">
    <source>
        <dbReference type="ARBA" id="ARBA00004236"/>
    </source>
</evidence>
<proteinExistence type="inferred from homology"/>
<dbReference type="Proteomes" id="UP000639772">
    <property type="component" value="Chromosome 12"/>
</dbReference>
<dbReference type="PANTHER" id="PTHR33541">
    <property type="entry name" value="PROTEIN BIG GRAIN 1-LIKE A-RELATED"/>
    <property type="match status" value="1"/>
</dbReference>
<accession>A0A835PQE1</accession>
<keyword evidence="10" id="KW-1185">Reference proteome</keyword>
<dbReference type="EMBL" id="JADCNL010000012">
    <property type="protein sequence ID" value="KAG0458316.1"/>
    <property type="molecule type" value="Genomic_DNA"/>
</dbReference>
<dbReference type="InterPro" id="IPR039621">
    <property type="entry name" value="BG1-like"/>
</dbReference>
<sequence length="339" mass="37109">MDRRRDAIGRTLPRRCRDYPSFSSSLLDTIYRSIDETDERGATKEQRTGAELDPVSVRKKQSTNGWGERVRLPTLIQPAGTRPRSRATATSSSSDGSSYGGFSSSEAESVCDPRLRPIRTSVANNGGSCSYLYDRHKPVVQQVEPSLPSIFSGGEEKRTKKDRYRSIRSRLRDLRKGRGPVSPGARLANFINSLFAVKSKAAASAARREETSCSTASSYSRSCMSNTPSSRGRHEAGKRSVSFGPVSVIYGGDPPPVSTGLKGGAPRPPMRKVTEMLTRAEVEQDEEDEEDSDSSSDLFELENLAVIGRFCDELPVYKTTHVVNHGAISHGVFASRMPP</sequence>
<name>A0A835PQE1_VANPL</name>
<dbReference type="PANTHER" id="PTHR33541:SF28">
    <property type="entry name" value="PROTEIN BIG GRAIN 1-LIKE A"/>
    <property type="match status" value="1"/>
</dbReference>
<comment type="subcellular location">
    <subcellularLocation>
        <location evidence="1">Cell membrane</location>
    </subcellularLocation>
</comment>
<dbReference type="EMBL" id="JADCNM010000012">
    <property type="protein sequence ID" value="KAG0460025.1"/>
    <property type="molecule type" value="Genomic_DNA"/>
</dbReference>
<feature type="compositionally biased region" description="Low complexity" evidence="7">
    <location>
        <begin position="79"/>
        <end position="107"/>
    </location>
</feature>
<reference evidence="10 11" key="1">
    <citation type="journal article" date="2020" name="Nat. Food">
        <title>A phased Vanilla planifolia genome enables genetic improvement of flavour and production.</title>
        <authorList>
            <person name="Hasing T."/>
            <person name="Tang H."/>
            <person name="Brym M."/>
            <person name="Khazi F."/>
            <person name="Huang T."/>
            <person name="Chambers A.H."/>
        </authorList>
    </citation>
    <scope>NUCLEOTIDE SEQUENCE [LARGE SCALE GENOMIC DNA]</scope>
    <source>
        <tissue evidence="8">Leaf</tissue>
    </source>
</reference>
<keyword evidence="4" id="KW-1003">Cell membrane</keyword>
<comment type="caution">
    <text evidence="8">The sequence shown here is derived from an EMBL/GenBank/DDBJ whole genome shotgun (WGS) entry which is preliminary data.</text>
</comment>
<evidence type="ECO:0000313" key="8">
    <source>
        <dbReference type="EMBL" id="KAG0458316.1"/>
    </source>
</evidence>